<keyword evidence="5" id="KW-0411">Iron-sulfur</keyword>
<keyword evidence="2" id="KW-0949">S-adenosyl-L-methionine</keyword>
<dbReference type="InterPro" id="IPR006638">
    <property type="entry name" value="Elp3/MiaA/NifB-like_rSAM"/>
</dbReference>
<dbReference type="PANTHER" id="PTHR43409:SF7">
    <property type="entry name" value="BLL1977 PROTEIN"/>
    <property type="match status" value="1"/>
</dbReference>
<dbReference type="InterPro" id="IPR023404">
    <property type="entry name" value="rSAM_horseshoe"/>
</dbReference>
<evidence type="ECO:0000256" key="4">
    <source>
        <dbReference type="ARBA" id="ARBA00023004"/>
    </source>
</evidence>
<keyword evidence="3" id="KW-0479">Metal-binding</keyword>
<dbReference type="Proteomes" id="UP000708576">
    <property type="component" value="Unassembled WGS sequence"/>
</dbReference>
<dbReference type="SFLD" id="SFLDS00029">
    <property type="entry name" value="Radical_SAM"/>
    <property type="match status" value="1"/>
</dbReference>
<dbReference type="SMART" id="SM00729">
    <property type="entry name" value="Elp3"/>
    <property type="match status" value="1"/>
</dbReference>
<accession>A0ABS5K0X2</accession>
<dbReference type="SFLD" id="SFLDG01082">
    <property type="entry name" value="B12-binding_domain_containing"/>
    <property type="match status" value="1"/>
</dbReference>
<organism evidence="7 8">
    <name type="scientific">Carboxylicivirga linearis</name>
    <dbReference type="NCBI Taxonomy" id="1628157"/>
    <lineage>
        <taxon>Bacteria</taxon>
        <taxon>Pseudomonadati</taxon>
        <taxon>Bacteroidota</taxon>
        <taxon>Bacteroidia</taxon>
        <taxon>Marinilabiliales</taxon>
        <taxon>Marinilabiliaceae</taxon>
        <taxon>Carboxylicivirga</taxon>
    </lineage>
</organism>
<dbReference type="PROSITE" id="PS51918">
    <property type="entry name" value="RADICAL_SAM"/>
    <property type="match status" value="1"/>
</dbReference>
<reference evidence="7 8" key="1">
    <citation type="journal article" date="2015" name="Int. J. Syst. Evol. Microbiol.">
        <title>Carboxylicivirga linearis sp. nov., isolated from a sea cucumber culture pond.</title>
        <authorList>
            <person name="Wang F.Q."/>
            <person name="Zhou Y.X."/>
            <person name="Lin X.Z."/>
            <person name="Chen G.J."/>
            <person name="Du Z.J."/>
        </authorList>
    </citation>
    <scope>NUCLEOTIDE SEQUENCE [LARGE SCALE GENOMIC DNA]</scope>
    <source>
        <strain evidence="7 8">FB218</strain>
    </source>
</reference>
<dbReference type="Gene3D" id="3.80.30.20">
    <property type="entry name" value="tm_1862 like domain"/>
    <property type="match status" value="1"/>
</dbReference>
<proteinExistence type="predicted"/>
<evidence type="ECO:0000256" key="5">
    <source>
        <dbReference type="ARBA" id="ARBA00023014"/>
    </source>
</evidence>
<comment type="cofactor">
    <cofactor evidence="1">
        <name>[4Fe-4S] cluster</name>
        <dbReference type="ChEBI" id="CHEBI:49883"/>
    </cofactor>
</comment>
<dbReference type="PANTHER" id="PTHR43409">
    <property type="entry name" value="ANAEROBIC MAGNESIUM-PROTOPORPHYRIN IX MONOMETHYL ESTER CYCLASE-RELATED"/>
    <property type="match status" value="1"/>
</dbReference>
<dbReference type="EMBL" id="JAGUCO010000019">
    <property type="protein sequence ID" value="MBS2100196.1"/>
    <property type="molecule type" value="Genomic_DNA"/>
</dbReference>
<dbReference type="Pfam" id="PF04055">
    <property type="entry name" value="Radical_SAM"/>
    <property type="match status" value="1"/>
</dbReference>
<protein>
    <submittedName>
        <fullName evidence="7">Radical SAM protein</fullName>
    </submittedName>
</protein>
<keyword evidence="4" id="KW-0408">Iron</keyword>
<evidence type="ECO:0000313" key="8">
    <source>
        <dbReference type="Proteomes" id="UP000708576"/>
    </source>
</evidence>
<dbReference type="SUPFAM" id="SSF102114">
    <property type="entry name" value="Radical SAM enzymes"/>
    <property type="match status" value="1"/>
</dbReference>
<name>A0ABS5K0X2_9BACT</name>
<sequence length="727" mass="82968">MSKILLVTPPLTQLNTPYPATAYLKGYLNTIGVDSRQCDLGIELINEMFSKEGLQRIFDHVEIDEASEDALRLWALKNAYISVIDEVIAFLQHPTTEQSYLICNTDFLPQGSRFAQVDDLDWLFGSMGLIDQAKHLCTLFLEDLGDFITEVVDPHFGFSRYAERLGRSATTFDDLYEALNSPLSLIDKMMLELFGQQLSQAEFDLVSISIPFPGNLFGALRIGQWLKQHHPTIKINWGGGFVNTELRSVSDPRVFEFVDFITLDDGERPLQLLCEHLDGKLELQGLLRTFVLQNNEVVYIKNEKQNDVLQKEVGTPDYRGLPLDKYISVVEVANPMFRLWSDGRWLKLTLAHGCYWGKCTFCDGSLDYIGRYEPNKAADIVDRMEQMMKQTGLNGFHFVDEAAPPMLLREVALELLRRKLKVTWWTNIRFEKSFTADLCMLLKMSGCIAVSGGLEVASDRILKLINKGVDIAQVTKVTSHFKQAGIMVHAYLMYGFPTQTAQETIDSLEVVRQLFELDLLTSAFWHQFAMTAHSDVGLHPDKYQIQITGGQNGSFANNDLFHADPKGAPHEIFGEGLKKALYNYMHGVGFDWPVDEWFEFKTPKTLLPPNYLQLFLKEATAIKETARWIWMGVLPTCSFYQKKKGKKLVEMAELIIYTKTETFTIHIKKNLAEWLLNWLPQLVFSSESVFKTADLRSSFEENQLGRFDIFLNSYTCKQLKEAGLMIL</sequence>
<feature type="domain" description="Radical SAM core" evidence="6">
    <location>
        <begin position="340"/>
        <end position="556"/>
    </location>
</feature>
<evidence type="ECO:0000313" key="7">
    <source>
        <dbReference type="EMBL" id="MBS2100196.1"/>
    </source>
</evidence>
<dbReference type="RefSeq" id="WP_212217589.1">
    <property type="nucleotide sequence ID" value="NZ_JAGUCO010000019.1"/>
</dbReference>
<keyword evidence="8" id="KW-1185">Reference proteome</keyword>
<dbReference type="InterPro" id="IPR051198">
    <property type="entry name" value="BchE-like"/>
</dbReference>
<dbReference type="InterPro" id="IPR058240">
    <property type="entry name" value="rSAM_sf"/>
</dbReference>
<comment type="caution">
    <text evidence="7">The sequence shown here is derived from an EMBL/GenBank/DDBJ whole genome shotgun (WGS) entry which is preliminary data.</text>
</comment>
<evidence type="ECO:0000259" key="6">
    <source>
        <dbReference type="PROSITE" id="PS51918"/>
    </source>
</evidence>
<gene>
    <name evidence="7" type="ORF">KEM10_18060</name>
</gene>
<evidence type="ECO:0000256" key="3">
    <source>
        <dbReference type="ARBA" id="ARBA00022723"/>
    </source>
</evidence>
<evidence type="ECO:0000256" key="2">
    <source>
        <dbReference type="ARBA" id="ARBA00022691"/>
    </source>
</evidence>
<dbReference type="InterPro" id="IPR007197">
    <property type="entry name" value="rSAM"/>
</dbReference>
<evidence type="ECO:0000256" key="1">
    <source>
        <dbReference type="ARBA" id="ARBA00001966"/>
    </source>
</evidence>